<evidence type="ECO:0000256" key="2">
    <source>
        <dbReference type="SAM" id="SignalP"/>
    </source>
</evidence>
<feature type="compositionally biased region" description="Basic and acidic residues" evidence="1">
    <location>
        <begin position="74"/>
        <end position="93"/>
    </location>
</feature>
<comment type="caution">
    <text evidence="3">The sequence shown here is derived from an EMBL/GenBank/DDBJ whole genome shotgun (WGS) entry which is preliminary data.</text>
</comment>
<reference evidence="3 4" key="1">
    <citation type="submission" date="2020-08" db="EMBL/GenBank/DDBJ databases">
        <title>Genomic Encyclopedia of Type Strains, Phase IV (KMG-IV): sequencing the most valuable type-strain genomes for metagenomic binning, comparative biology and taxonomic classification.</title>
        <authorList>
            <person name="Goeker M."/>
        </authorList>
    </citation>
    <scope>NUCLEOTIDE SEQUENCE [LARGE SCALE GENOMIC DNA]</scope>
    <source>
        <strain evidence="3 4">YC6886</strain>
    </source>
</reference>
<keyword evidence="2" id="KW-0732">Signal</keyword>
<feature type="chain" id="PRO_5032290175" evidence="2">
    <location>
        <begin position="18"/>
        <end position="207"/>
    </location>
</feature>
<keyword evidence="4" id="KW-1185">Reference proteome</keyword>
<dbReference type="RefSeq" id="WP_184018008.1">
    <property type="nucleotide sequence ID" value="NZ_JACHFD010000008.1"/>
</dbReference>
<dbReference type="EMBL" id="JACHFD010000008">
    <property type="protein sequence ID" value="MBB5351650.1"/>
    <property type="molecule type" value="Genomic_DNA"/>
</dbReference>
<feature type="compositionally biased region" description="Polar residues" evidence="1">
    <location>
        <begin position="158"/>
        <end position="167"/>
    </location>
</feature>
<dbReference type="Proteomes" id="UP000557717">
    <property type="component" value="Unassembled WGS sequence"/>
</dbReference>
<protein>
    <submittedName>
        <fullName evidence="3">Uncharacterized protein</fullName>
    </submittedName>
</protein>
<feature type="region of interest" description="Disordered" evidence="1">
    <location>
        <begin position="26"/>
        <end position="102"/>
    </location>
</feature>
<gene>
    <name evidence="3" type="ORF">HNR46_001889</name>
</gene>
<name>A0A840VCK8_9BACT</name>
<sequence length="207" mass="22890">MKPTVLLASAAALTAVALVAFKLAPDSTRDGASDDGLTARQLQQDPTDADASSLSKKAALRPSSEPMTDDAIAEMEKTMTGEHRDMFREKRAEFQPTPESEARLQQIVQANRASDKLREQLRSAVLTSPENWAETYADLMGEHRDQFAAQPSGGWDNPGNSQDSTTDPADLSVDLVRAVELKEYYHSIVDPSLPRWYIFKDPNRAQR</sequence>
<proteinExistence type="predicted"/>
<dbReference type="AlphaFoldDB" id="A0A840VCK8"/>
<evidence type="ECO:0000256" key="1">
    <source>
        <dbReference type="SAM" id="MobiDB-lite"/>
    </source>
</evidence>
<accession>A0A840VCK8</accession>
<evidence type="ECO:0000313" key="3">
    <source>
        <dbReference type="EMBL" id="MBB5351650.1"/>
    </source>
</evidence>
<evidence type="ECO:0000313" key="4">
    <source>
        <dbReference type="Proteomes" id="UP000557717"/>
    </source>
</evidence>
<organism evidence="3 4">
    <name type="scientific">Haloferula luteola</name>
    <dbReference type="NCBI Taxonomy" id="595692"/>
    <lineage>
        <taxon>Bacteria</taxon>
        <taxon>Pseudomonadati</taxon>
        <taxon>Verrucomicrobiota</taxon>
        <taxon>Verrucomicrobiia</taxon>
        <taxon>Verrucomicrobiales</taxon>
        <taxon>Verrucomicrobiaceae</taxon>
        <taxon>Haloferula</taxon>
    </lineage>
</organism>
<feature type="signal peptide" evidence="2">
    <location>
        <begin position="1"/>
        <end position="17"/>
    </location>
</feature>
<feature type="region of interest" description="Disordered" evidence="1">
    <location>
        <begin position="144"/>
        <end position="169"/>
    </location>
</feature>